<keyword evidence="7" id="KW-0675">Receptor</keyword>
<dbReference type="SUPFAM" id="SSF57424">
    <property type="entry name" value="LDL receptor-like module"/>
    <property type="match status" value="6"/>
</dbReference>
<feature type="disulfide bond" evidence="9">
    <location>
        <begin position="248"/>
        <end position="263"/>
    </location>
</feature>
<evidence type="ECO:0000256" key="5">
    <source>
        <dbReference type="ARBA" id="ARBA00023136"/>
    </source>
</evidence>
<dbReference type="FunFam" id="4.10.400.10:FF:000008">
    <property type="entry name" value="Low density lipoprotein receptor-related protein 1"/>
    <property type="match status" value="1"/>
</dbReference>
<feature type="disulfide bond" evidence="9">
    <location>
        <begin position="127"/>
        <end position="142"/>
    </location>
</feature>
<feature type="disulfide bond" evidence="9">
    <location>
        <begin position="236"/>
        <end position="254"/>
    </location>
</feature>
<dbReference type="Proteomes" id="UP000242638">
    <property type="component" value="Unassembled WGS sequence"/>
</dbReference>
<evidence type="ECO:0000256" key="2">
    <source>
        <dbReference type="ARBA" id="ARBA00022692"/>
    </source>
</evidence>
<evidence type="ECO:0000256" key="6">
    <source>
        <dbReference type="ARBA" id="ARBA00023157"/>
    </source>
</evidence>
<evidence type="ECO:0000313" key="11">
    <source>
        <dbReference type="Proteomes" id="UP000242638"/>
    </source>
</evidence>
<proteinExistence type="predicted"/>
<evidence type="ECO:0000256" key="1">
    <source>
        <dbReference type="ARBA" id="ARBA00004167"/>
    </source>
</evidence>
<dbReference type="Bgee" id="ENSPREG00000020680">
    <property type="expression patterns" value="Expressed in caudal fin"/>
</dbReference>
<reference evidence="10" key="2">
    <citation type="submission" date="2025-08" db="UniProtKB">
        <authorList>
            <consortium name="Ensembl"/>
        </authorList>
    </citation>
    <scope>IDENTIFICATION</scope>
    <source>
        <strain evidence="10">Guanapo</strain>
    </source>
</reference>
<dbReference type="GO" id="GO:0043235">
    <property type="term" value="C:receptor complex"/>
    <property type="evidence" value="ECO:0007669"/>
    <property type="project" value="TreeGrafter"/>
</dbReference>
<keyword evidence="8" id="KW-0325">Glycoprotein</keyword>
<sequence>MFQTLFFLSTYGNIPVTLPGHQDLRHQSKQPVWSNRILHFLLPCMQNLHINNTQMLLPGVLLWLWYSNPSYFLCTSSRCIPISWTCDLDDDCGDRSDEPDSCAYPTCFPLTQFTCANGRCININWRCDNDNDCGDNSDEAGCSHSCSSVQFKCNSGRCIPEYWTCDGDNDCGDYSDETHPRPAGGCHADEFQCRMDGLCIPMRWRCDGDTDCMDLSDENNCDGWNHTCDTAVKFSCRDSGEDLKAWVCDGDSDCEDNSDEDNCEALVCKLSHHMCATNDSICLPAEKLCDGTDDCPDGSDEKLCGKQEAEYFYCFTCETKKKKRVQVSMFECLVTLVSVSCRLVLCG</sequence>
<dbReference type="AlphaFoldDB" id="A0A3P9Q904"/>
<evidence type="ECO:0000313" key="10">
    <source>
        <dbReference type="Ensembl" id="ENSPREP00000030560.1"/>
    </source>
</evidence>
<dbReference type="InterPro" id="IPR051221">
    <property type="entry name" value="LDLR-related"/>
</dbReference>
<keyword evidence="4" id="KW-1133">Transmembrane helix</keyword>
<evidence type="ECO:0000256" key="3">
    <source>
        <dbReference type="ARBA" id="ARBA00022737"/>
    </source>
</evidence>
<dbReference type="PANTHER" id="PTHR22722:SF5">
    <property type="entry name" value="LOW-DENSITY LIPOPROTEIN RECEPTOR-RELATED PROTEIN 1B"/>
    <property type="match status" value="1"/>
</dbReference>
<reference evidence="11" key="1">
    <citation type="submission" date="2013-11" db="EMBL/GenBank/DDBJ databases">
        <title>The genomic landscape of the Guanapo guppy.</title>
        <authorList>
            <person name="Kuenstner A."/>
            <person name="Dreyer C."/>
        </authorList>
    </citation>
    <scope>NUCLEOTIDE SEQUENCE</scope>
    <source>
        <strain evidence="11">Guanapo</strain>
    </source>
</reference>
<feature type="disulfide bond" evidence="9">
    <location>
        <begin position="74"/>
        <end position="92"/>
    </location>
</feature>
<dbReference type="PROSITE" id="PS50068">
    <property type="entry name" value="LDLRA_2"/>
    <property type="match status" value="6"/>
</dbReference>
<feature type="disulfide bond" evidence="9">
    <location>
        <begin position="146"/>
        <end position="158"/>
    </location>
</feature>
<feature type="disulfide bond" evidence="9">
    <location>
        <begin position="289"/>
        <end position="304"/>
    </location>
</feature>
<dbReference type="Pfam" id="PF00057">
    <property type="entry name" value="Ldl_recept_a"/>
    <property type="match status" value="5"/>
</dbReference>
<evidence type="ECO:0000256" key="9">
    <source>
        <dbReference type="PROSITE-ProRule" id="PRU00124"/>
    </source>
</evidence>
<dbReference type="PROSITE" id="PS01209">
    <property type="entry name" value="LDLRA_1"/>
    <property type="match status" value="2"/>
</dbReference>
<dbReference type="GO" id="GO:0005886">
    <property type="term" value="C:plasma membrane"/>
    <property type="evidence" value="ECO:0007669"/>
    <property type="project" value="TreeGrafter"/>
</dbReference>
<comment type="caution">
    <text evidence="9">Lacks conserved residue(s) required for the propagation of feature annotation.</text>
</comment>
<evidence type="ECO:0000256" key="7">
    <source>
        <dbReference type="ARBA" id="ARBA00023170"/>
    </source>
</evidence>
<dbReference type="GO" id="GO:0005041">
    <property type="term" value="F:low-density lipoprotein particle receptor activity"/>
    <property type="evidence" value="ECO:0007669"/>
    <property type="project" value="TreeGrafter"/>
</dbReference>
<evidence type="ECO:0000256" key="8">
    <source>
        <dbReference type="ARBA" id="ARBA00023180"/>
    </source>
</evidence>
<dbReference type="Gene3D" id="4.10.400.10">
    <property type="entry name" value="Low-density Lipoprotein Receptor"/>
    <property type="match status" value="5"/>
</dbReference>
<dbReference type="InterPro" id="IPR036055">
    <property type="entry name" value="LDL_receptor-like_sf"/>
</dbReference>
<comment type="subcellular location">
    <subcellularLocation>
        <location evidence="1">Membrane</location>
        <topology evidence="1">Single-pass membrane protein</topology>
    </subcellularLocation>
</comment>
<dbReference type="Gene3D" id="4.10.1220.10">
    <property type="entry name" value="EGF-type module"/>
    <property type="match status" value="1"/>
</dbReference>
<feature type="disulfide bond" evidence="9">
    <location>
        <begin position="115"/>
        <end position="133"/>
    </location>
</feature>
<dbReference type="InterPro" id="IPR002172">
    <property type="entry name" value="LDrepeatLR_classA_rpt"/>
</dbReference>
<dbReference type="OMA" id="ERNCTHA"/>
<keyword evidence="2" id="KW-0812">Transmembrane</keyword>
<dbReference type="FunFam" id="4.10.400.10:FF:000004">
    <property type="entry name" value="Low-density lipoprotein receptor-related protein 1"/>
    <property type="match status" value="1"/>
</dbReference>
<dbReference type="PRINTS" id="PR00261">
    <property type="entry name" value="LDLRECEPTOR"/>
</dbReference>
<accession>A0A3P9Q904</accession>
<name>A0A3P9Q904_POERE</name>
<evidence type="ECO:0000256" key="4">
    <source>
        <dbReference type="ARBA" id="ARBA00022989"/>
    </source>
</evidence>
<dbReference type="STRING" id="8081.ENSPREP00000030560"/>
<dbReference type="FunFam" id="4.10.400.10:FF:000143">
    <property type="entry name" value="low-density lipoprotein receptor-related protein 1-like"/>
    <property type="match status" value="1"/>
</dbReference>
<keyword evidence="5" id="KW-0472">Membrane</keyword>
<dbReference type="CDD" id="cd00112">
    <property type="entry name" value="LDLa"/>
    <property type="match status" value="6"/>
</dbReference>
<keyword evidence="11" id="KW-1185">Reference proteome</keyword>
<reference evidence="10" key="3">
    <citation type="submission" date="2025-09" db="UniProtKB">
        <authorList>
            <consortium name="Ensembl"/>
        </authorList>
    </citation>
    <scope>IDENTIFICATION</scope>
    <source>
        <strain evidence="10">Guanapo</strain>
    </source>
</reference>
<dbReference type="GeneTree" id="ENSGT00940000157899"/>
<protein>
    <submittedName>
        <fullName evidence="10">Uncharacterized protein</fullName>
    </submittedName>
</protein>
<dbReference type="SMART" id="SM00192">
    <property type="entry name" value="LDLa"/>
    <property type="match status" value="6"/>
</dbReference>
<keyword evidence="3" id="KW-0677">Repeat</keyword>
<dbReference type="Ensembl" id="ENSPRET00000030905.1">
    <property type="protein sequence ID" value="ENSPREP00000030560.1"/>
    <property type="gene ID" value="ENSPREG00000020680.1"/>
</dbReference>
<feature type="disulfide bond" evidence="9">
    <location>
        <begin position="206"/>
        <end position="221"/>
    </location>
</feature>
<dbReference type="FunFam" id="4.10.400.10:FF:000010">
    <property type="entry name" value="Low-density lipoprotein receptor-related protein 1"/>
    <property type="match status" value="1"/>
</dbReference>
<dbReference type="PANTHER" id="PTHR22722">
    <property type="entry name" value="LOW-DENSITY LIPOPROTEIN RECEPTOR-RELATED PROTEIN 2-RELATED"/>
    <property type="match status" value="1"/>
</dbReference>
<feature type="disulfide bond" evidence="9">
    <location>
        <begin position="153"/>
        <end position="171"/>
    </location>
</feature>
<organism evidence="10 11">
    <name type="scientific">Poecilia reticulata</name>
    <name type="common">Guppy</name>
    <name type="synonym">Acanthophacelus reticulatus</name>
    <dbReference type="NCBI Taxonomy" id="8081"/>
    <lineage>
        <taxon>Eukaryota</taxon>
        <taxon>Metazoa</taxon>
        <taxon>Chordata</taxon>
        <taxon>Craniata</taxon>
        <taxon>Vertebrata</taxon>
        <taxon>Euteleostomi</taxon>
        <taxon>Actinopterygii</taxon>
        <taxon>Neopterygii</taxon>
        <taxon>Teleostei</taxon>
        <taxon>Neoteleostei</taxon>
        <taxon>Acanthomorphata</taxon>
        <taxon>Ovalentaria</taxon>
        <taxon>Atherinomorphae</taxon>
        <taxon>Cyprinodontiformes</taxon>
        <taxon>Poeciliidae</taxon>
        <taxon>Poeciliinae</taxon>
        <taxon>Poecilia</taxon>
    </lineage>
</organism>
<dbReference type="InterPro" id="IPR023415">
    <property type="entry name" value="LDLR_class-A_CS"/>
</dbReference>
<keyword evidence="6 9" id="KW-1015">Disulfide bond</keyword>
<dbReference type="FunFam" id="4.10.400.10:FF:000011">
    <property type="entry name" value="Low-density lipoprotein receptor-related protein 1"/>
    <property type="match status" value="1"/>
</dbReference>